<evidence type="ECO:0000256" key="4">
    <source>
        <dbReference type="ARBA" id="ARBA00022679"/>
    </source>
</evidence>
<evidence type="ECO:0000256" key="3">
    <source>
        <dbReference type="ARBA" id="ARBA00017473"/>
    </source>
</evidence>
<comment type="caution">
    <text evidence="13">The sequence shown here is derived from an EMBL/GenBank/DDBJ whole genome shotgun (WGS) entry which is preliminary data.</text>
</comment>
<name>Q0EYU6_9PROT</name>
<dbReference type="HOGENOM" id="CLU_053057_1_1_0"/>
<dbReference type="Pfam" id="PF08544">
    <property type="entry name" value="GHMP_kinases_C"/>
    <property type="match status" value="1"/>
</dbReference>
<feature type="binding site" evidence="10">
    <location>
        <begin position="92"/>
        <end position="102"/>
    </location>
    <ligand>
        <name>ATP</name>
        <dbReference type="ChEBI" id="CHEBI:30616"/>
    </ligand>
</feature>
<gene>
    <name evidence="10" type="primary">ispE</name>
    <name evidence="13" type="ORF">SPV1_08586</name>
</gene>
<dbReference type="SUPFAM" id="SSF54211">
    <property type="entry name" value="Ribosomal protein S5 domain 2-like"/>
    <property type="match status" value="1"/>
</dbReference>
<protein>
    <recommendedName>
        <fullName evidence="3 10">4-diphosphocytidyl-2-C-methyl-D-erythritol kinase</fullName>
        <shortName evidence="10">CMK</shortName>
        <ecNumber evidence="2 10">2.7.1.148</ecNumber>
    </recommendedName>
    <alternativeName>
        <fullName evidence="9 10">4-(cytidine-5'-diphospho)-2-C-methyl-D-erythritol kinase</fullName>
    </alternativeName>
</protein>
<dbReference type="SUPFAM" id="SSF55060">
    <property type="entry name" value="GHMP Kinase, C-terminal domain"/>
    <property type="match status" value="1"/>
</dbReference>
<keyword evidence="14" id="KW-1185">Reference proteome</keyword>
<dbReference type="InterPro" id="IPR014721">
    <property type="entry name" value="Ribsml_uS5_D2-typ_fold_subgr"/>
</dbReference>
<proteinExistence type="inferred from homology"/>
<dbReference type="PIRSF" id="PIRSF010376">
    <property type="entry name" value="IspE"/>
    <property type="match status" value="1"/>
</dbReference>
<keyword evidence="6 10" id="KW-0418">Kinase</keyword>
<dbReference type="UniPathway" id="UPA00056">
    <property type="reaction ID" value="UER00094"/>
</dbReference>
<dbReference type="FunCoup" id="Q0EYU6">
    <property type="interactions" value="305"/>
</dbReference>
<dbReference type="GO" id="GO:0005524">
    <property type="term" value="F:ATP binding"/>
    <property type="evidence" value="ECO:0007669"/>
    <property type="project" value="UniProtKB-UniRule"/>
</dbReference>
<dbReference type="GO" id="GO:0016114">
    <property type="term" value="P:terpenoid biosynthetic process"/>
    <property type="evidence" value="ECO:0007669"/>
    <property type="project" value="UniProtKB-UniRule"/>
</dbReference>
<feature type="domain" description="GHMP kinase C-terminal" evidence="12">
    <location>
        <begin position="197"/>
        <end position="266"/>
    </location>
</feature>
<evidence type="ECO:0000313" key="14">
    <source>
        <dbReference type="Proteomes" id="UP000005297"/>
    </source>
</evidence>
<accession>Q0EYU6</accession>
<evidence type="ECO:0000256" key="1">
    <source>
        <dbReference type="ARBA" id="ARBA00009684"/>
    </source>
</evidence>
<comment type="catalytic activity">
    <reaction evidence="10">
        <text>4-CDP-2-C-methyl-D-erythritol + ATP = 4-CDP-2-C-methyl-D-erythritol 2-phosphate + ADP + H(+)</text>
        <dbReference type="Rhea" id="RHEA:18437"/>
        <dbReference type="ChEBI" id="CHEBI:15378"/>
        <dbReference type="ChEBI" id="CHEBI:30616"/>
        <dbReference type="ChEBI" id="CHEBI:57823"/>
        <dbReference type="ChEBI" id="CHEBI:57919"/>
        <dbReference type="ChEBI" id="CHEBI:456216"/>
        <dbReference type="EC" id="2.7.1.148"/>
    </reaction>
</comment>
<evidence type="ECO:0000256" key="6">
    <source>
        <dbReference type="ARBA" id="ARBA00022777"/>
    </source>
</evidence>
<comment type="function">
    <text evidence="10">Catalyzes the phosphorylation of the position 2 hydroxy group of 4-diphosphocytidyl-2C-methyl-D-erythritol.</text>
</comment>
<dbReference type="EMBL" id="AATS01000008">
    <property type="protein sequence ID" value="EAU54461.1"/>
    <property type="molecule type" value="Genomic_DNA"/>
</dbReference>
<dbReference type="RefSeq" id="WP_009849241.1">
    <property type="nucleotide sequence ID" value="NZ_DS022294.1"/>
</dbReference>
<feature type="active site" evidence="10">
    <location>
        <position position="134"/>
    </location>
</feature>
<evidence type="ECO:0000256" key="7">
    <source>
        <dbReference type="ARBA" id="ARBA00022840"/>
    </source>
</evidence>
<dbReference type="AlphaFoldDB" id="Q0EYU6"/>
<dbReference type="Gene3D" id="3.30.70.890">
    <property type="entry name" value="GHMP kinase, C-terminal domain"/>
    <property type="match status" value="1"/>
</dbReference>
<dbReference type="OrthoDB" id="9809438at2"/>
<reference evidence="13 14" key="1">
    <citation type="submission" date="2006-09" db="EMBL/GenBank/DDBJ databases">
        <authorList>
            <person name="Emerson D."/>
            <person name="Ferriera S."/>
            <person name="Johnson J."/>
            <person name="Kravitz S."/>
            <person name="Halpern A."/>
            <person name="Remington K."/>
            <person name="Beeson K."/>
            <person name="Tran B."/>
            <person name="Rogers Y.-H."/>
            <person name="Friedman R."/>
            <person name="Venter J.C."/>
        </authorList>
    </citation>
    <scope>NUCLEOTIDE SEQUENCE [LARGE SCALE GENOMIC DNA]</scope>
    <source>
        <strain evidence="13 14">PV-1</strain>
    </source>
</reference>
<keyword evidence="7 10" id="KW-0067">ATP-binding</keyword>
<dbReference type="InterPro" id="IPR004424">
    <property type="entry name" value="IspE"/>
</dbReference>
<keyword evidence="4 10" id="KW-0808">Transferase</keyword>
<dbReference type="PANTHER" id="PTHR43527:SF2">
    <property type="entry name" value="4-DIPHOSPHOCYTIDYL-2-C-METHYL-D-ERYTHRITOL KINASE, CHLOROPLASTIC"/>
    <property type="match status" value="1"/>
</dbReference>
<dbReference type="InterPro" id="IPR013750">
    <property type="entry name" value="GHMP_kinase_C_dom"/>
</dbReference>
<dbReference type="GO" id="GO:0050515">
    <property type="term" value="F:4-(cytidine 5'-diphospho)-2-C-methyl-D-erythritol kinase activity"/>
    <property type="evidence" value="ECO:0007669"/>
    <property type="project" value="UniProtKB-UniRule"/>
</dbReference>
<dbReference type="HAMAP" id="MF_00061">
    <property type="entry name" value="IspE"/>
    <property type="match status" value="1"/>
</dbReference>
<dbReference type="STRING" id="314344.AL013_03390"/>
<evidence type="ECO:0000313" key="13">
    <source>
        <dbReference type="EMBL" id="EAU54461.1"/>
    </source>
</evidence>
<dbReference type="InterPro" id="IPR020568">
    <property type="entry name" value="Ribosomal_Su5_D2-typ_SF"/>
</dbReference>
<dbReference type="InParanoid" id="Q0EYU6"/>
<dbReference type="NCBIfam" id="TIGR00154">
    <property type="entry name" value="ispE"/>
    <property type="match status" value="1"/>
</dbReference>
<evidence type="ECO:0000256" key="2">
    <source>
        <dbReference type="ARBA" id="ARBA00012052"/>
    </source>
</evidence>
<evidence type="ECO:0000256" key="9">
    <source>
        <dbReference type="ARBA" id="ARBA00032554"/>
    </source>
</evidence>
<evidence type="ECO:0000256" key="8">
    <source>
        <dbReference type="ARBA" id="ARBA00023229"/>
    </source>
</evidence>
<dbReference type="InterPro" id="IPR036554">
    <property type="entry name" value="GHMP_kinase_C_sf"/>
</dbReference>
<evidence type="ECO:0000259" key="12">
    <source>
        <dbReference type="Pfam" id="PF08544"/>
    </source>
</evidence>
<evidence type="ECO:0000256" key="10">
    <source>
        <dbReference type="HAMAP-Rule" id="MF_00061"/>
    </source>
</evidence>
<keyword evidence="5 10" id="KW-0547">Nucleotide-binding</keyword>
<dbReference type="EC" id="2.7.1.148" evidence="2 10"/>
<dbReference type="PANTHER" id="PTHR43527">
    <property type="entry name" value="4-DIPHOSPHOCYTIDYL-2-C-METHYL-D-ERYTHRITOL KINASE, CHLOROPLASTIC"/>
    <property type="match status" value="1"/>
</dbReference>
<comment type="similarity">
    <text evidence="1 10">Belongs to the GHMP kinase family. IspE subfamily.</text>
</comment>
<dbReference type="Proteomes" id="UP000005297">
    <property type="component" value="Unassembled WGS sequence"/>
</dbReference>
<dbReference type="Gene3D" id="3.30.230.10">
    <property type="match status" value="1"/>
</dbReference>
<feature type="active site" evidence="10">
    <location>
        <position position="11"/>
    </location>
</feature>
<dbReference type="Pfam" id="PF00288">
    <property type="entry name" value="GHMP_kinases_N"/>
    <property type="match status" value="1"/>
</dbReference>
<evidence type="ECO:0000259" key="11">
    <source>
        <dbReference type="Pfam" id="PF00288"/>
    </source>
</evidence>
<sequence length="284" mass="30394">MTAVILPAPAKINLYLSITRIRQDGMHELDTAFAFSEACDYLHFNQADSIHVTCSRPHLGGESNLVHRVLTAFKERHGIQQGLAVHIDKHIPEQAGLGGGSSDAATALIAANTLWSTAIGRDELIAFAAPFGADIPCFLYGKASIARGIGESLCDYPAPLPDHTMLLAWPGTGLSTASVFQYFDSTHPALTAPEGVDTIRRGIDDLGHNDLEEAACSMSQPLTQLLACLRQHTDLAWMSGSGSACVGLFRSSNQAAEVAQILQNRGVANWTHTGSICKEHPVQL</sequence>
<dbReference type="eggNOG" id="COG1947">
    <property type="taxonomic scope" value="Bacteria"/>
</dbReference>
<dbReference type="GO" id="GO:0019288">
    <property type="term" value="P:isopentenyl diphosphate biosynthetic process, methylerythritol 4-phosphate pathway"/>
    <property type="evidence" value="ECO:0007669"/>
    <property type="project" value="UniProtKB-UniRule"/>
</dbReference>
<keyword evidence="8 10" id="KW-0414">Isoprene biosynthesis</keyword>
<comment type="pathway">
    <text evidence="10">Isoprenoid biosynthesis; isopentenyl diphosphate biosynthesis via DXP pathway; isopentenyl diphosphate from 1-deoxy-D-xylulose 5-phosphate: step 3/6.</text>
</comment>
<feature type="domain" description="GHMP kinase N-terminal" evidence="11">
    <location>
        <begin position="64"/>
        <end position="142"/>
    </location>
</feature>
<organism evidence="13 14">
    <name type="scientific">Mariprofundus ferrooxydans PV-1</name>
    <dbReference type="NCBI Taxonomy" id="314345"/>
    <lineage>
        <taxon>Bacteria</taxon>
        <taxon>Pseudomonadati</taxon>
        <taxon>Pseudomonadota</taxon>
        <taxon>Candidatius Mariprofundia</taxon>
        <taxon>Mariprofundales</taxon>
        <taxon>Mariprofundaceae</taxon>
        <taxon>Mariprofundus</taxon>
    </lineage>
</organism>
<dbReference type="InterPro" id="IPR006204">
    <property type="entry name" value="GHMP_kinase_N_dom"/>
</dbReference>
<evidence type="ECO:0000256" key="5">
    <source>
        <dbReference type="ARBA" id="ARBA00022741"/>
    </source>
</evidence>